<organism evidence="2 3">
    <name type="scientific">Petromyces alliaceus</name>
    <name type="common">Aspergillus alliaceus</name>
    <dbReference type="NCBI Taxonomy" id="209559"/>
    <lineage>
        <taxon>Eukaryota</taxon>
        <taxon>Fungi</taxon>
        <taxon>Dikarya</taxon>
        <taxon>Ascomycota</taxon>
        <taxon>Pezizomycotina</taxon>
        <taxon>Eurotiomycetes</taxon>
        <taxon>Eurotiomycetidae</taxon>
        <taxon>Eurotiales</taxon>
        <taxon>Aspergillaceae</taxon>
        <taxon>Aspergillus</taxon>
        <taxon>Aspergillus subgen. Circumdati</taxon>
    </lineage>
</organism>
<dbReference type="AlphaFoldDB" id="A0A8H5ZZV1"/>
<dbReference type="EMBL" id="SPNV01000221">
    <property type="protein sequence ID" value="KAF5858081.1"/>
    <property type="molecule type" value="Genomic_DNA"/>
</dbReference>
<gene>
    <name evidence="2" type="ORF">ETB97_004889</name>
</gene>
<feature type="chain" id="PRO_5034576078" evidence="1">
    <location>
        <begin position="21"/>
        <end position="215"/>
    </location>
</feature>
<keyword evidence="3" id="KW-1185">Reference proteome</keyword>
<protein>
    <submittedName>
        <fullName evidence="2">Uncharacterized protein</fullName>
    </submittedName>
</protein>
<sequence length="215" mass="23075">MPTIPVFLWILTTLLQIGWARFPNTLCSTIGGHYCTHGSLQSPTIVSCPSPTRVELRSCNIEHASSDPLLANDHTNPSKLSHILPQGYEIWALSGDAICAFNGTGYIWRRVTVPVPETVICNNISESLGLVDEVLDEGMGLGSGSIHEITSSPRPSRSTSLSLSHSVAHSSSLRRSGTMSPMPTVAPVIEIGETCGRLDEGFVMAVGFCGRFIVL</sequence>
<evidence type="ECO:0000256" key="1">
    <source>
        <dbReference type="SAM" id="SignalP"/>
    </source>
</evidence>
<name>A0A8H5ZZV1_PETAA</name>
<comment type="caution">
    <text evidence="2">The sequence shown here is derived from an EMBL/GenBank/DDBJ whole genome shotgun (WGS) entry which is preliminary data.</text>
</comment>
<feature type="signal peptide" evidence="1">
    <location>
        <begin position="1"/>
        <end position="20"/>
    </location>
</feature>
<accession>A0A8H5ZZV1</accession>
<dbReference type="Proteomes" id="UP000541154">
    <property type="component" value="Unassembled WGS sequence"/>
</dbReference>
<reference evidence="2 3" key="1">
    <citation type="submission" date="2019-04" db="EMBL/GenBank/DDBJ databases">
        <title>Aspergillus burnettii sp. nov., novel species from soil in southeast Queensland.</title>
        <authorList>
            <person name="Gilchrist C.L.M."/>
            <person name="Pitt J.I."/>
            <person name="Lange L."/>
            <person name="Lacey H.J."/>
            <person name="Vuong D."/>
            <person name="Midgley D.J."/>
            <person name="Greenfield P."/>
            <person name="Bradbury M."/>
            <person name="Lacey E."/>
            <person name="Busk P.K."/>
            <person name="Pilgaard B."/>
            <person name="Chooi Y.H."/>
            <person name="Piggott A.M."/>
        </authorList>
    </citation>
    <scope>NUCLEOTIDE SEQUENCE [LARGE SCALE GENOMIC DNA]</scope>
    <source>
        <strain evidence="2 3">FRR 5400</strain>
    </source>
</reference>
<evidence type="ECO:0000313" key="2">
    <source>
        <dbReference type="EMBL" id="KAF5858081.1"/>
    </source>
</evidence>
<keyword evidence="1" id="KW-0732">Signal</keyword>
<proteinExistence type="predicted"/>
<evidence type="ECO:0000313" key="3">
    <source>
        <dbReference type="Proteomes" id="UP000541154"/>
    </source>
</evidence>